<keyword evidence="2" id="KW-1185">Reference proteome</keyword>
<gene>
    <name evidence="1" type="ORF">SCMU_11710</name>
</gene>
<evidence type="ECO:0000313" key="1">
    <source>
        <dbReference type="EMBL" id="BCT75329.1"/>
    </source>
</evidence>
<protein>
    <submittedName>
        <fullName evidence="1">Uncharacterized protein</fullName>
    </submittedName>
</protein>
<proteinExistence type="predicted"/>
<reference evidence="1 2" key="1">
    <citation type="journal article" date="2021" name="J. Biosci. Bioeng.">
        <title>Identification and characterization of a chc gene cluster responsible for the aromatization pathway of cyclohexanecarboxylate degradation in Sinomonas cyclohexanicum ATCC 51369.</title>
        <authorList>
            <person name="Yamamoto T."/>
            <person name="Hasegawa Y."/>
            <person name="Lau P.C.K."/>
            <person name="Iwaki H."/>
        </authorList>
    </citation>
    <scope>NUCLEOTIDE SEQUENCE [LARGE SCALE GENOMIC DNA]</scope>
    <source>
        <strain evidence="1 2">ATCC 51369</strain>
    </source>
</reference>
<dbReference type="Proteomes" id="UP001319861">
    <property type="component" value="Chromosome"/>
</dbReference>
<organism evidence="1 2">
    <name type="scientific">Sinomonas cyclohexanicum</name>
    <name type="common">Corynebacterium cyclohexanicum</name>
    <dbReference type="NCBI Taxonomy" id="322009"/>
    <lineage>
        <taxon>Bacteria</taxon>
        <taxon>Bacillati</taxon>
        <taxon>Actinomycetota</taxon>
        <taxon>Actinomycetes</taxon>
        <taxon>Micrococcales</taxon>
        <taxon>Micrococcaceae</taxon>
        <taxon>Sinomonas</taxon>
    </lineage>
</organism>
<sequence length="77" mass="8270">MAQHSAAADHGDAHENGLEELGALVLRVWREPDAAQGLRVRILTSEGPREPATSAVVADVESAVAAVRSWLEEQQRS</sequence>
<dbReference type="EMBL" id="AP024525">
    <property type="protein sequence ID" value="BCT75329.1"/>
    <property type="molecule type" value="Genomic_DNA"/>
</dbReference>
<name>A0ABN6FEJ3_SINCY</name>
<dbReference type="RefSeq" id="WP_229232088.1">
    <property type="nucleotide sequence ID" value="NZ_AP024525.1"/>
</dbReference>
<accession>A0ABN6FEJ3</accession>
<evidence type="ECO:0000313" key="2">
    <source>
        <dbReference type="Proteomes" id="UP001319861"/>
    </source>
</evidence>